<protein>
    <recommendedName>
        <fullName evidence="3">Regulatory protein LuxR</fullName>
    </recommendedName>
</protein>
<dbReference type="Proteomes" id="UP000006872">
    <property type="component" value="Chromosome"/>
</dbReference>
<reference evidence="1 2" key="2">
    <citation type="journal article" date="2011" name="Stand. Genomic Sci.">
        <title>Complete genome sequence of 'Enterobacter lignolyticus' SCF1.</title>
        <authorList>
            <person name="Deangelis K.M."/>
            <person name="D'Haeseleer P."/>
            <person name="Chivian D."/>
            <person name="Fortney J.L."/>
            <person name="Khudyakov J."/>
            <person name="Simmons B."/>
            <person name="Woo H."/>
            <person name="Arkin A.P."/>
            <person name="Davenport K.W."/>
            <person name="Goodwin L."/>
            <person name="Chen A."/>
            <person name="Ivanova N."/>
            <person name="Kyrpides N.C."/>
            <person name="Mavromatis K."/>
            <person name="Woyke T."/>
            <person name="Hazen T.C."/>
        </authorList>
    </citation>
    <scope>NUCLEOTIDE SEQUENCE [LARGE SCALE GENOMIC DNA]</scope>
    <source>
        <strain evidence="1 2">SCF1</strain>
    </source>
</reference>
<dbReference type="eggNOG" id="COG2771">
    <property type="taxonomic scope" value="Bacteria"/>
</dbReference>
<sequence>MCKEKPYERSSCDSILNAKCLGCKNACLFKDKKVDDCIGVEYYIWPQENQYLIDGMQEILFDSKERLIKQPVVFIDFNYHNLGLFLTDSWLDTFKGARLILLTDKVMEPIAHYWFYHDRADTVISAIIFYNDDHQVVSSKSRAAFMGRVLRPAKGIKKLTDKEYALLSHLYHGETPKKVATKIGANVKSVYVTKLRGESKMGARLHSLFI</sequence>
<dbReference type="GO" id="GO:0006355">
    <property type="term" value="P:regulation of DNA-templated transcription"/>
    <property type="evidence" value="ECO:0007669"/>
    <property type="project" value="InterPro"/>
</dbReference>
<keyword evidence="2" id="KW-1185">Reference proteome</keyword>
<accession>E3GA61</accession>
<dbReference type="RefSeq" id="WP_013364287.1">
    <property type="nucleotide sequence ID" value="NC_014618.1"/>
</dbReference>
<dbReference type="SUPFAM" id="SSF46894">
    <property type="entry name" value="C-terminal effector domain of the bipartite response regulators"/>
    <property type="match status" value="1"/>
</dbReference>
<dbReference type="GO" id="GO:0003677">
    <property type="term" value="F:DNA binding"/>
    <property type="evidence" value="ECO:0007669"/>
    <property type="project" value="InterPro"/>
</dbReference>
<dbReference type="InterPro" id="IPR016032">
    <property type="entry name" value="Sig_transdc_resp-reg_C-effctor"/>
</dbReference>
<reference evidence="2" key="1">
    <citation type="submission" date="2010-10" db="EMBL/GenBank/DDBJ databases">
        <title>Complete sequence of Enterobacter cloacae SCF1.</title>
        <authorList>
            <consortium name="US DOE Joint Genome Institute"/>
            <person name="Lucas S."/>
            <person name="Copeland A."/>
            <person name="Lapidus A."/>
            <person name="Cheng J.-F."/>
            <person name="Bruce D."/>
            <person name="Goodwin L."/>
            <person name="Pitluck S."/>
            <person name="Davenport K."/>
            <person name="Detter J.C."/>
            <person name="Han C."/>
            <person name="Tapia R."/>
            <person name="Land M."/>
            <person name="Hauser L."/>
            <person name="Chang Y.-J."/>
            <person name="Jeffries C."/>
            <person name="Kyrpides N."/>
            <person name="Ivanova N."/>
            <person name="Mikhailova N."/>
            <person name="DeAngelis K."/>
            <person name="Arkin A.P."/>
            <person name="Chivian D."/>
            <person name="Edwards B."/>
            <person name="Woo H."/>
            <person name="Hazen T.C."/>
            <person name="Woyke T."/>
        </authorList>
    </citation>
    <scope>NUCLEOTIDE SEQUENCE [LARGE SCALE GENOMIC DNA]</scope>
    <source>
        <strain evidence="2">SCF1</strain>
    </source>
</reference>
<dbReference type="EMBL" id="CP002272">
    <property type="protein sequence ID" value="ADO46508.1"/>
    <property type="molecule type" value="Genomic_DNA"/>
</dbReference>
<evidence type="ECO:0008006" key="3">
    <source>
        <dbReference type="Google" id="ProtNLM"/>
    </source>
</evidence>
<name>E3GA61_ENTLS</name>
<evidence type="ECO:0000313" key="2">
    <source>
        <dbReference type="Proteomes" id="UP000006872"/>
    </source>
</evidence>
<dbReference type="HOGENOM" id="CLU_088924_1_0_6"/>
<evidence type="ECO:0000313" key="1">
    <source>
        <dbReference type="EMBL" id="ADO46508.1"/>
    </source>
</evidence>
<gene>
    <name evidence="1" type="ordered locus">Entcl_0230</name>
</gene>
<proteinExistence type="predicted"/>
<dbReference type="AlphaFoldDB" id="E3GA61"/>
<dbReference type="KEGG" id="esc:Entcl_0230"/>
<organism evidence="1 2">
    <name type="scientific">Enterobacter lignolyticus (strain SCF1)</name>
    <dbReference type="NCBI Taxonomy" id="701347"/>
    <lineage>
        <taxon>Bacteria</taxon>
        <taxon>Pseudomonadati</taxon>
        <taxon>Pseudomonadota</taxon>
        <taxon>Gammaproteobacteria</taxon>
        <taxon>Enterobacterales</taxon>
        <taxon>Enterobacteriaceae</taxon>
        <taxon>Pluralibacter</taxon>
    </lineage>
</organism>